<dbReference type="Proteomes" id="UP000245202">
    <property type="component" value="Unassembled WGS sequence"/>
</dbReference>
<name>A0A2R5EGB0_9BACL</name>
<sequence>MSSSAASSSSPFISNAPFLPNEQLLLSYMTKTEIARIPHKEEQQSRPRVGAPPPG</sequence>
<keyword evidence="3" id="KW-1185">Reference proteome</keyword>
<proteinExistence type="predicted"/>
<reference evidence="2 3" key="1">
    <citation type="submission" date="2017-08" db="EMBL/GenBank/DDBJ databases">
        <title>Substantial Increase in Enzyme Production by Combined Drug-Resistance Mutations in Paenibacillus agaridevorans.</title>
        <authorList>
            <person name="Tanaka Y."/>
            <person name="Funane K."/>
            <person name="Hosaka T."/>
            <person name="Shiwa Y."/>
            <person name="Fujita N."/>
            <person name="Miyazaki T."/>
            <person name="Yoshikawa H."/>
            <person name="Murakami K."/>
            <person name="Kasahara K."/>
            <person name="Inaoka T."/>
            <person name="Hiraga Y."/>
            <person name="Ochi K."/>
        </authorList>
    </citation>
    <scope>NUCLEOTIDE SEQUENCE [LARGE SCALE GENOMIC DNA]</scope>
    <source>
        <strain evidence="2 3">T-3040</strain>
    </source>
</reference>
<dbReference type="EMBL" id="BDQX01000005">
    <property type="protein sequence ID" value="GBG05547.1"/>
    <property type="molecule type" value="Genomic_DNA"/>
</dbReference>
<organism evidence="2 3">
    <name type="scientific">Paenibacillus agaridevorans</name>
    <dbReference type="NCBI Taxonomy" id="171404"/>
    <lineage>
        <taxon>Bacteria</taxon>
        <taxon>Bacillati</taxon>
        <taxon>Bacillota</taxon>
        <taxon>Bacilli</taxon>
        <taxon>Bacillales</taxon>
        <taxon>Paenibacillaceae</taxon>
        <taxon>Paenibacillus</taxon>
    </lineage>
</organism>
<accession>A0A2R5EGB0</accession>
<dbReference type="AlphaFoldDB" id="A0A2R5EGB0"/>
<gene>
    <name evidence="2" type="ORF">PAT3040_00028</name>
</gene>
<evidence type="ECO:0000256" key="1">
    <source>
        <dbReference type="SAM" id="MobiDB-lite"/>
    </source>
</evidence>
<evidence type="ECO:0000313" key="2">
    <source>
        <dbReference type="EMBL" id="GBG05547.1"/>
    </source>
</evidence>
<feature type="compositionally biased region" description="Basic and acidic residues" evidence="1">
    <location>
        <begin position="35"/>
        <end position="45"/>
    </location>
</feature>
<comment type="caution">
    <text evidence="2">The sequence shown here is derived from an EMBL/GenBank/DDBJ whole genome shotgun (WGS) entry which is preliminary data.</text>
</comment>
<protein>
    <submittedName>
        <fullName evidence="2">Uncharacterized protein</fullName>
    </submittedName>
</protein>
<feature type="region of interest" description="Disordered" evidence="1">
    <location>
        <begin position="35"/>
        <end position="55"/>
    </location>
</feature>
<evidence type="ECO:0000313" key="3">
    <source>
        <dbReference type="Proteomes" id="UP000245202"/>
    </source>
</evidence>